<evidence type="ECO:0000313" key="3">
    <source>
        <dbReference type="Proteomes" id="UP000558488"/>
    </source>
</evidence>
<accession>A0A7J7W316</accession>
<protein>
    <submittedName>
        <fullName evidence="2">Uncharacterized protein</fullName>
    </submittedName>
</protein>
<name>A0A7J7W316_PIPKU</name>
<gene>
    <name evidence="2" type="ORF">mPipKuh1_008173</name>
</gene>
<evidence type="ECO:0000256" key="1">
    <source>
        <dbReference type="SAM" id="MobiDB-lite"/>
    </source>
</evidence>
<organism evidence="2 3">
    <name type="scientific">Pipistrellus kuhlii</name>
    <name type="common">Kuhl's pipistrelle</name>
    <dbReference type="NCBI Taxonomy" id="59472"/>
    <lineage>
        <taxon>Eukaryota</taxon>
        <taxon>Metazoa</taxon>
        <taxon>Chordata</taxon>
        <taxon>Craniata</taxon>
        <taxon>Vertebrata</taxon>
        <taxon>Euteleostomi</taxon>
        <taxon>Mammalia</taxon>
        <taxon>Eutheria</taxon>
        <taxon>Laurasiatheria</taxon>
        <taxon>Chiroptera</taxon>
        <taxon>Yangochiroptera</taxon>
        <taxon>Vespertilionidae</taxon>
        <taxon>Pipistrellus</taxon>
    </lineage>
</organism>
<reference evidence="2 3" key="1">
    <citation type="journal article" date="2020" name="Nature">
        <title>Six reference-quality genomes reveal evolution of bat adaptations.</title>
        <authorList>
            <person name="Jebb D."/>
            <person name="Huang Z."/>
            <person name="Pippel M."/>
            <person name="Hughes G.M."/>
            <person name="Lavrichenko K."/>
            <person name="Devanna P."/>
            <person name="Winkler S."/>
            <person name="Jermiin L.S."/>
            <person name="Skirmuntt E.C."/>
            <person name="Katzourakis A."/>
            <person name="Burkitt-Gray L."/>
            <person name="Ray D.A."/>
            <person name="Sullivan K.A.M."/>
            <person name="Roscito J.G."/>
            <person name="Kirilenko B.M."/>
            <person name="Davalos L.M."/>
            <person name="Corthals A.P."/>
            <person name="Power M.L."/>
            <person name="Jones G."/>
            <person name="Ransome R.D."/>
            <person name="Dechmann D.K.N."/>
            <person name="Locatelli A.G."/>
            <person name="Puechmaille S.J."/>
            <person name="Fedrigo O."/>
            <person name="Jarvis E.D."/>
            <person name="Hiller M."/>
            <person name="Vernes S.C."/>
            <person name="Myers E.W."/>
            <person name="Teeling E.C."/>
        </authorList>
    </citation>
    <scope>NUCLEOTIDE SEQUENCE [LARGE SCALE GENOMIC DNA]</scope>
    <source>
        <strain evidence="2">MPipKuh1</strain>
        <tissue evidence="2">Flight muscle</tissue>
    </source>
</reference>
<dbReference type="EMBL" id="JACAGB010000012">
    <property type="protein sequence ID" value="KAF6331865.1"/>
    <property type="molecule type" value="Genomic_DNA"/>
</dbReference>
<feature type="region of interest" description="Disordered" evidence="1">
    <location>
        <begin position="1"/>
        <end position="21"/>
    </location>
</feature>
<keyword evidence="3" id="KW-1185">Reference proteome</keyword>
<comment type="caution">
    <text evidence="2">The sequence shown here is derived from an EMBL/GenBank/DDBJ whole genome shotgun (WGS) entry which is preliminary data.</text>
</comment>
<proteinExistence type="predicted"/>
<dbReference type="AlphaFoldDB" id="A0A7J7W316"/>
<evidence type="ECO:0000313" key="2">
    <source>
        <dbReference type="EMBL" id="KAF6331865.1"/>
    </source>
</evidence>
<sequence>MRERHRSAASCTPPTGDVPTTKVHALDRNQTWDLSVHRPTFYPLSQTGFGHAGIFSNYTGIWENAQIQDFTQEGSLPLPTHCLPPQRQPALPVFWQTSRKKIIYIYIYTHTHTHKLLHTIQFIL</sequence>
<dbReference type="Proteomes" id="UP000558488">
    <property type="component" value="Unassembled WGS sequence"/>
</dbReference>